<dbReference type="PROSITE" id="PS51007">
    <property type="entry name" value="CYTC"/>
    <property type="match status" value="1"/>
</dbReference>
<dbReference type="InterPro" id="IPR036909">
    <property type="entry name" value="Cyt_c-like_dom_sf"/>
</dbReference>
<dbReference type="Pfam" id="PF13442">
    <property type="entry name" value="Cytochrome_CBB3"/>
    <property type="match status" value="1"/>
</dbReference>
<dbReference type="SUPFAM" id="SSF46626">
    <property type="entry name" value="Cytochrome c"/>
    <property type="match status" value="1"/>
</dbReference>
<proteinExistence type="predicted"/>
<protein>
    <submittedName>
        <fullName evidence="7">Cytochrome c5</fullName>
    </submittedName>
</protein>
<dbReference type="InterPro" id="IPR009056">
    <property type="entry name" value="Cyt_c-like_dom"/>
</dbReference>
<dbReference type="PRINTS" id="PR00607">
    <property type="entry name" value="CYTCHROMECIE"/>
</dbReference>
<dbReference type="PANTHER" id="PTHR40942:SF4">
    <property type="entry name" value="CYTOCHROME C5"/>
    <property type="match status" value="1"/>
</dbReference>
<evidence type="ECO:0000256" key="2">
    <source>
        <dbReference type="ARBA" id="ARBA00022617"/>
    </source>
</evidence>
<evidence type="ECO:0000256" key="3">
    <source>
        <dbReference type="ARBA" id="ARBA00022723"/>
    </source>
</evidence>
<accession>A0A160TXH3</accession>
<dbReference type="GO" id="GO:0005506">
    <property type="term" value="F:iron ion binding"/>
    <property type="evidence" value="ECO:0007669"/>
    <property type="project" value="InterPro"/>
</dbReference>
<keyword evidence="2" id="KW-0349">Heme</keyword>
<dbReference type="AlphaFoldDB" id="A0A160TXH3"/>
<evidence type="ECO:0000256" key="5">
    <source>
        <dbReference type="ARBA" id="ARBA00023004"/>
    </source>
</evidence>
<dbReference type="InterPro" id="IPR002323">
    <property type="entry name" value="Cyt_CIE"/>
</dbReference>
<keyword evidence="3" id="KW-0479">Metal-binding</keyword>
<dbReference type="EMBL" id="CZRL01000124">
    <property type="protein sequence ID" value="CUS55247.1"/>
    <property type="molecule type" value="Genomic_DNA"/>
</dbReference>
<dbReference type="PANTHER" id="PTHR40942">
    <property type="match status" value="1"/>
</dbReference>
<keyword evidence="5" id="KW-0408">Iron</keyword>
<evidence type="ECO:0000259" key="6">
    <source>
        <dbReference type="PROSITE" id="PS51007"/>
    </source>
</evidence>
<sequence length="106" mass="11206">MRFTKVLVLASVMMGSVVWTSVSADGEAVYNSGCMACHMPGVAGAPKLGDKEAWAARIAQGIEVMYENAIQGFQGQTGMMPAKGGFVHLSDDDVKAAIDYMVSQSQ</sequence>
<organism evidence="7">
    <name type="scientific">hydrothermal vent metagenome</name>
    <dbReference type="NCBI Taxonomy" id="652676"/>
    <lineage>
        <taxon>unclassified sequences</taxon>
        <taxon>metagenomes</taxon>
        <taxon>ecological metagenomes</taxon>
    </lineage>
</organism>
<feature type="domain" description="Cytochrome c" evidence="6">
    <location>
        <begin position="21"/>
        <end position="105"/>
    </location>
</feature>
<evidence type="ECO:0000256" key="4">
    <source>
        <dbReference type="ARBA" id="ARBA00022982"/>
    </source>
</evidence>
<gene>
    <name evidence="7" type="ORF">MGWOODY_XGa466</name>
</gene>
<dbReference type="Gene3D" id="1.10.760.10">
    <property type="entry name" value="Cytochrome c-like domain"/>
    <property type="match status" value="1"/>
</dbReference>
<name>A0A160TXH3_9ZZZZ</name>
<evidence type="ECO:0000313" key="7">
    <source>
        <dbReference type="EMBL" id="CUS55247.1"/>
    </source>
</evidence>
<dbReference type="GO" id="GO:0020037">
    <property type="term" value="F:heme binding"/>
    <property type="evidence" value="ECO:0007669"/>
    <property type="project" value="InterPro"/>
</dbReference>
<dbReference type="GO" id="GO:0009055">
    <property type="term" value="F:electron transfer activity"/>
    <property type="evidence" value="ECO:0007669"/>
    <property type="project" value="InterPro"/>
</dbReference>
<keyword evidence="1" id="KW-0813">Transport</keyword>
<keyword evidence="4" id="KW-0249">Electron transport</keyword>
<reference evidence="7" key="1">
    <citation type="submission" date="2015-10" db="EMBL/GenBank/DDBJ databases">
        <authorList>
            <person name="Gilbert D.G."/>
        </authorList>
    </citation>
    <scope>NUCLEOTIDE SEQUENCE</scope>
</reference>
<evidence type="ECO:0000256" key="1">
    <source>
        <dbReference type="ARBA" id="ARBA00022448"/>
    </source>
</evidence>